<evidence type="ECO:0008006" key="7">
    <source>
        <dbReference type="Google" id="ProtNLM"/>
    </source>
</evidence>
<feature type="compositionally biased region" description="Basic residues" evidence="3">
    <location>
        <begin position="328"/>
        <end position="350"/>
    </location>
</feature>
<comment type="caution">
    <text evidence="5">The sequence shown here is derived from an EMBL/GenBank/DDBJ whole genome shotgun (WGS) entry which is preliminary data.</text>
</comment>
<sequence>MHQSRHACTCSSRRSRSGSLAVASLAVAAVAASGLGAALLAPASAFAATATVGLGTAATYSVLAGQGVTNTGPTTLSADLGTSPAASVTGFPPGVVGGATHAADAAAGQAQSDLTTAYDDAAGRPTTAAVPADLVGSTLTPGVYTAAGPLGLTGTVTLDAQGDPSAVFVIQAPSSLTTGSGSRVSLVNGAQACNVFWQVSSSASLGTSSGFAGTILALTSVSVGTGATVDGRTLARNGSVTLDDDAFVSSTCGTSTSPIGSGTTPVVTPTPAPSSTPAPTPTGGSTGGTTGGTTGGSTPTPSPRPPPARRRPPPSRRRAAAVRPPPPHGRRRRPPRPRAGPRSRGARSRCRRGDRGAHPPPPALDAAAPHAAAPCTTRRPSPPRAGAGVRHAHGPDAEEEPG</sequence>
<evidence type="ECO:0000256" key="1">
    <source>
        <dbReference type="ARBA" id="ARBA00005445"/>
    </source>
</evidence>
<feature type="signal peptide" evidence="4">
    <location>
        <begin position="1"/>
        <end position="47"/>
    </location>
</feature>
<feature type="region of interest" description="Disordered" evidence="3">
    <location>
        <begin position="245"/>
        <end position="402"/>
    </location>
</feature>
<name>A0A251XLP8_CLAMM</name>
<gene>
    <name evidence="5" type="ORF">CMMCAS07_04230</name>
</gene>
<proteinExistence type="inferred from homology"/>
<feature type="compositionally biased region" description="Gly residues" evidence="3">
    <location>
        <begin position="284"/>
        <end position="295"/>
    </location>
</feature>
<keyword evidence="2 4" id="KW-0732">Signal</keyword>
<dbReference type="Proteomes" id="UP000195062">
    <property type="component" value="Unassembled WGS sequence"/>
</dbReference>
<keyword evidence="6" id="KW-1185">Reference proteome</keyword>
<evidence type="ECO:0000313" key="5">
    <source>
        <dbReference type="EMBL" id="OUE04133.1"/>
    </source>
</evidence>
<feature type="compositionally biased region" description="Low complexity" evidence="3">
    <location>
        <begin position="249"/>
        <end position="267"/>
    </location>
</feature>
<evidence type="ECO:0000256" key="4">
    <source>
        <dbReference type="SAM" id="SignalP"/>
    </source>
</evidence>
<dbReference type="EMBL" id="MDHH01000001">
    <property type="protein sequence ID" value="OUE04133.1"/>
    <property type="molecule type" value="Genomic_DNA"/>
</dbReference>
<dbReference type="Pfam" id="PF11999">
    <property type="entry name" value="Ice_binding"/>
    <property type="match status" value="1"/>
</dbReference>
<reference evidence="5 6" key="1">
    <citation type="submission" date="2016-08" db="EMBL/GenBank/DDBJ databases">
        <title>Genome sequence of Clavibacter michiganensis subsp. michiganensis strain CASJ007.</title>
        <authorList>
            <person name="Thapa S.P."/>
            <person name="Coaker G."/>
        </authorList>
    </citation>
    <scope>NUCLEOTIDE SEQUENCE [LARGE SCALE GENOMIC DNA]</scope>
    <source>
        <strain evidence="5">CASJ007</strain>
    </source>
</reference>
<evidence type="ECO:0000256" key="2">
    <source>
        <dbReference type="ARBA" id="ARBA00022729"/>
    </source>
</evidence>
<dbReference type="InterPro" id="IPR021884">
    <property type="entry name" value="Ice-bd_prot"/>
</dbReference>
<organism evidence="5 6">
    <name type="scientific">Clavibacter michiganensis subsp. michiganensis</name>
    <dbReference type="NCBI Taxonomy" id="33013"/>
    <lineage>
        <taxon>Bacteria</taxon>
        <taxon>Bacillati</taxon>
        <taxon>Actinomycetota</taxon>
        <taxon>Actinomycetes</taxon>
        <taxon>Micrococcales</taxon>
        <taxon>Microbacteriaceae</taxon>
        <taxon>Clavibacter</taxon>
    </lineage>
</organism>
<dbReference type="AlphaFoldDB" id="A0A251XLP8"/>
<feature type="compositionally biased region" description="Basic residues" evidence="3">
    <location>
        <begin position="307"/>
        <end position="320"/>
    </location>
</feature>
<evidence type="ECO:0000256" key="3">
    <source>
        <dbReference type="SAM" id="MobiDB-lite"/>
    </source>
</evidence>
<comment type="similarity">
    <text evidence="1">Belongs to the ice-binding protein family.</text>
</comment>
<protein>
    <recommendedName>
        <fullName evidence="7">DUF3494 domain-containing protein</fullName>
    </recommendedName>
</protein>
<evidence type="ECO:0000313" key="6">
    <source>
        <dbReference type="Proteomes" id="UP000195062"/>
    </source>
</evidence>
<feature type="chain" id="PRO_5012987732" description="DUF3494 domain-containing protein" evidence="4">
    <location>
        <begin position="48"/>
        <end position="402"/>
    </location>
</feature>
<feature type="compositionally biased region" description="Low complexity" evidence="3">
    <location>
        <begin position="364"/>
        <end position="374"/>
    </location>
</feature>
<feature type="compositionally biased region" description="Pro residues" evidence="3">
    <location>
        <begin position="268"/>
        <end position="280"/>
    </location>
</feature>
<accession>A0A251XLP8</accession>